<organism evidence="1 2">
    <name type="scientific">Thiothrix lacustris</name>
    <dbReference type="NCBI Taxonomy" id="525917"/>
    <lineage>
        <taxon>Bacteria</taxon>
        <taxon>Pseudomonadati</taxon>
        <taxon>Pseudomonadota</taxon>
        <taxon>Gammaproteobacteria</taxon>
        <taxon>Thiotrichales</taxon>
        <taxon>Thiotrichaceae</taxon>
        <taxon>Thiothrix</taxon>
    </lineage>
</organism>
<evidence type="ECO:0000313" key="2">
    <source>
        <dbReference type="Proteomes" id="UP000192491"/>
    </source>
</evidence>
<dbReference type="Proteomes" id="UP000192491">
    <property type="component" value="Unassembled WGS sequence"/>
</dbReference>
<proteinExistence type="predicted"/>
<name>A0A1Y1QE44_9GAMM</name>
<protein>
    <submittedName>
        <fullName evidence="1">Uncharacterized protein</fullName>
    </submittedName>
</protein>
<evidence type="ECO:0000313" key="1">
    <source>
        <dbReference type="EMBL" id="OQX03600.1"/>
    </source>
</evidence>
<comment type="caution">
    <text evidence="1">The sequence shown here is derived from an EMBL/GenBank/DDBJ whole genome shotgun (WGS) entry which is preliminary data.</text>
</comment>
<sequence length="235" mass="27430">MDDHNENINLDDISIEDIMKNNQFASDDNQEDNIDSTKFEQEHFSDESDFSYEPESLGTIIDHNDLGIKKIENWFQSESRKIEHLKVECQTIYRACNQKKQEIQAIKNNIAFSHDCKNDVEVIYASIENDMCENIKSHASDIGKNIRSNKNIAEMYLSKLKKDADLLTLQFDYTSTIEKFSFTLAELTKCQKSVEEAKAKNLNIEAIKEERIAQTLHEQEIRRKIMEIQDIINQR</sequence>
<gene>
    <name evidence="1" type="ORF">BWK73_38980</name>
</gene>
<reference evidence="1 2" key="1">
    <citation type="submission" date="2017-01" db="EMBL/GenBank/DDBJ databases">
        <title>Novel large sulfur bacteria in the metagenomes of groundwater-fed chemosynthetic microbial mats in the Lake Huron basin.</title>
        <authorList>
            <person name="Sharrar A.M."/>
            <person name="Flood B.E."/>
            <person name="Bailey J.V."/>
            <person name="Jones D.S."/>
            <person name="Biddanda B."/>
            <person name="Ruberg S.A."/>
            <person name="Marcus D.N."/>
            <person name="Dick G.J."/>
        </authorList>
    </citation>
    <scope>NUCLEOTIDE SEQUENCE [LARGE SCALE GENOMIC DNA]</scope>
    <source>
        <strain evidence="1">A8</strain>
    </source>
</reference>
<dbReference type="EMBL" id="MTEJ01000394">
    <property type="protein sequence ID" value="OQX03600.1"/>
    <property type="molecule type" value="Genomic_DNA"/>
</dbReference>
<dbReference type="AlphaFoldDB" id="A0A1Y1QE44"/>
<accession>A0A1Y1QE44</accession>